<sequence length="303" mass="33967">MNITQLAAIDIGSNSIRLLISNVIKSNKEVHFKKISLTRLPVRLGSDSFTKQKISKKTERKIIAGMMAFKYLMEVHEVSIYRACATSAMRDATNGPKIIQDIHQKTGIHVEIISGQEEARLIKNNEFITKLLQREPNILYIDVGGGSTELSLIQKGLLTASASFNIGTVRLLNGLVSDSDWYSIKDWIKQNTSHIKDLAMVGSGGNINRLFKLSGKPQGVPLTLEYLESTFDYLQKFSRQELILKLDLNPDRADVILHACRIYLSVMRWAGAELMYVPKLGLADGIVRELYHTLTHSSPPSRK</sequence>
<dbReference type="Pfam" id="PF02541">
    <property type="entry name" value="Ppx-GppA"/>
    <property type="match status" value="1"/>
</dbReference>
<dbReference type="Gene3D" id="3.30.420.150">
    <property type="entry name" value="Exopolyphosphatase. Domain 2"/>
    <property type="match status" value="1"/>
</dbReference>
<dbReference type="InterPro" id="IPR043129">
    <property type="entry name" value="ATPase_NBD"/>
</dbReference>
<dbReference type="Proteomes" id="UP000253517">
    <property type="component" value="Unassembled WGS sequence"/>
</dbReference>
<dbReference type="PANTHER" id="PTHR30005">
    <property type="entry name" value="EXOPOLYPHOSPHATASE"/>
    <property type="match status" value="1"/>
</dbReference>
<accession>A0A368ZY11</accession>
<name>A0A368ZY11_9FLAO</name>
<dbReference type="InterPro" id="IPR050273">
    <property type="entry name" value="GppA/Ppx_hydrolase"/>
</dbReference>
<dbReference type="PANTHER" id="PTHR30005:SF0">
    <property type="entry name" value="RETROGRADE REGULATION PROTEIN 2"/>
    <property type="match status" value="1"/>
</dbReference>
<dbReference type="EMBL" id="QPJS01000006">
    <property type="protein sequence ID" value="RCX01930.1"/>
    <property type="molecule type" value="Genomic_DNA"/>
</dbReference>
<gene>
    <name evidence="2" type="ORF">DES35_10629</name>
</gene>
<keyword evidence="3" id="KW-1185">Reference proteome</keyword>
<evidence type="ECO:0000313" key="3">
    <source>
        <dbReference type="Proteomes" id="UP000253517"/>
    </source>
</evidence>
<reference evidence="2 3" key="1">
    <citation type="submission" date="2018-07" db="EMBL/GenBank/DDBJ databases">
        <title>Genomic Encyclopedia of Type Strains, Phase IV (KMG-IV): sequencing the most valuable type-strain genomes for metagenomic binning, comparative biology and taxonomic classification.</title>
        <authorList>
            <person name="Goeker M."/>
        </authorList>
    </citation>
    <scope>NUCLEOTIDE SEQUENCE [LARGE SCALE GENOMIC DNA]</scope>
    <source>
        <strain evidence="2 3">DSM 21410</strain>
    </source>
</reference>
<organism evidence="2 3">
    <name type="scientific">Schleiferia thermophila</name>
    <dbReference type="NCBI Taxonomy" id="884107"/>
    <lineage>
        <taxon>Bacteria</taxon>
        <taxon>Pseudomonadati</taxon>
        <taxon>Bacteroidota</taxon>
        <taxon>Flavobacteriia</taxon>
        <taxon>Flavobacteriales</taxon>
        <taxon>Schleiferiaceae</taxon>
        <taxon>Schleiferia</taxon>
    </lineage>
</organism>
<protein>
    <submittedName>
        <fullName evidence="2">Exopolyphosphatase/guanosine-5'-triphosphate, 3'-diphosphate pyrophosphatase</fullName>
    </submittedName>
</protein>
<dbReference type="AlphaFoldDB" id="A0A368ZY11"/>
<comment type="caution">
    <text evidence="2">The sequence shown here is derived from an EMBL/GenBank/DDBJ whole genome shotgun (WGS) entry which is preliminary data.</text>
</comment>
<dbReference type="Gene3D" id="3.30.420.40">
    <property type="match status" value="1"/>
</dbReference>
<dbReference type="GO" id="GO:0016462">
    <property type="term" value="F:pyrophosphatase activity"/>
    <property type="evidence" value="ECO:0007669"/>
    <property type="project" value="TreeGrafter"/>
</dbReference>
<evidence type="ECO:0000313" key="2">
    <source>
        <dbReference type="EMBL" id="RCX01930.1"/>
    </source>
</evidence>
<evidence type="ECO:0000259" key="1">
    <source>
        <dbReference type="Pfam" id="PF02541"/>
    </source>
</evidence>
<dbReference type="InterPro" id="IPR003695">
    <property type="entry name" value="Ppx_GppA_N"/>
</dbReference>
<dbReference type="RefSeq" id="WP_037359714.1">
    <property type="nucleotide sequence ID" value="NZ_BHZF01000001.1"/>
</dbReference>
<proteinExistence type="predicted"/>
<dbReference type="CDD" id="cd24006">
    <property type="entry name" value="ASKHA_NBD_PPX_GppA"/>
    <property type="match status" value="1"/>
</dbReference>
<dbReference type="SUPFAM" id="SSF53067">
    <property type="entry name" value="Actin-like ATPase domain"/>
    <property type="match status" value="2"/>
</dbReference>
<feature type="domain" description="Ppx/GppA phosphatase N-terminal" evidence="1">
    <location>
        <begin position="23"/>
        <end position="290"/>
    </location>
</feature>